<evidence type="ECO:0000313" key="10">
    <source>
        <dbReference type="EMBL" id="KFG33075.1"/>
    </source>
</evidence>
<feature type="compositionally biased region" description="Polar residues" evidence="9">
    <location>
        <begin position="497"/>
        <end position="514"/>
    </location>
</feature>
<feature type="compositionally biased region" description="Basic and acidic residues" evidence="9">
    <location>
        <begin position="81"/>
        <end position="92"/>
    </location>
</feature>
<keyword evidence="6 10" id="KW-0378">Hydrolase</keyword>
<feature type="compositionally biased region" description="Low complexity" evidence="9">
    <location>
        <begin position="432"/>
        <end position="441"/>
    </location>
</feature>
<dbReference type="PANTHER" id="PTHR11315">
    <property type="entry name" value="PROTEASE FAMILY C26 GAMMA-GLUTAMYL HYDROLASE"/>
    <property type="match status" value="1"/>
</dbReference>
<dbReference type="InterPro" id="IPR015527">
    <property type="entry name" value="Pept_C26_g-glut_hydrolase"/>
</dbReference>
<dbReference type="PANTHER" id="PTHR11315:SF20">
    <property type="entry name" value="GAMMA-GLUTAMYL HYDROLASE"/>
    <property type="match status" value="1"/>
</dbReference>
<feature type="compositionally biased region" description="Basic and acidic residues" evidence="9">
    <location>
        <begin position="442"/>
        <end position="455"/>
    </location>
</feature>
<reference evidence="10 11" key="1">
    <citation type="submission" date="2014-02" db="EMBL/GenBank/DDBJ databases">
        <authorList>
            <person name="Sibley D."/>
            <person name="Venepally P."/>
            <person name="Karamycheva S."/>
            <person name="Hadjithomas M."/>
            <person name="Khan A."/>
            <person name="Brunk B."/>
            <person name="Roos D."/>
            <person name="Caler E."/>
            <person name="Lorenzi H."/>
        </authorList>
    </citation>
    <scope>NUCLEOTIDE SEQUENCE [LARGE SCALE GENOMIC DNA]</scope>
    <source>
        <strain evidence="10 11">GAB2-2007-GAL-DOM2</strain>
    </source>
</reference>
<evidence type="ECO:0000313" key="11">
    <source>
        <dbReference type="Proteomes" id="UP000028837"/>
    </source>
</evidence>
<dbReference type="SUPFAM" id="SSF52317">
    <property type="entry name" value="Class I glutamine amidotransferase-like"/>
    <property type="match status" value="2"/>
</dbReference>
<protein>
    <recommendedName>
        <fullName evidence="3">folate gamma-glutamyl hydrolase</fullName>
        <ecNumber evidence="3">3.4.19.9</ecNumber>
    </recommendedName>
</protein>
<evidence type="ECO:0000256" key="2">
    <source>
        <dbReference type="ARBA" id="ARBA00011083"/>
    </source>
</evidence>
<dbReference type="EMBL" id="AHZU02001362">
    <property type="protein sequence ID" value="KFG33075.1"/>
    <property type="molecule type" value="Genomic_DNA"/>
</dbReference>
<dbReference type="Proteomes" id="UP000028837">
    <property type="component" value="Unassembled WGS sequence"/>
</dbReference>
<dbReference type="GO" id="GO:0046900">
    <property type="term" value="P:tetrahydrofolylpolyglutamate metabolic process"/>
    <property type="evidence" value="ECO:0007669"/>
    <property type="project" value="TreeGrafter"/>
</dbReference>
<dbReference type="EC" id="3.4.19.9" evidence="3"/>
<evidence type="ECO:0000256" key="3">
    <source>
        <dbReference type="ARBA" id="ARBA00012886"/>
    </source>
</evidence>
<dbReference type="AlphaFoldDB" id="A0A086JLQ7"/>
<feature type="region of interest" description="Disordered" evidence="9">
    <location>
        <begin position="495"/>
        <end position="552"/>
    </location>
</feature>
<dbReference type="GO" id="GO:0005773">
    <property type="term" value="C:vacuole"/>
    <property type="evidence" value="ECO:0007669"/>
    <property type="project" value="TreeGrafter"/>
</dbReference>
<dbReference type="Gene3D" id="3.40.50.880">
    <property type="match status" value="2"/>
</dbReference>
<gene>
    <name evidence="10" type="ORF">TGDOM2_243350</name>
</gene>
<comment type="caution">
    <text evidence="10">The sequence shown here is derived from an EMBL/GenBank/DDBJ whole genome shotgun (WGS) entry which is preliminary data.</text>
</comment>
<comment type="subcellular location">
    <subcellularLocation>
        <location evidence="1">Secreted</location>
        <location evidence="1">Extracellular space</location>
    </subcellularLocation>
</comment>
<evidence type="ECO:0000256" key="5">
    <source>
        <dbReference type="ARBA" id="ARBA00022729"/>
    </source>
</evidence>
<dbReference type="GO" id="GO:0005576">
    <property type="term" value="C:extracellular region"/>
    <property type="evidence" value="ECO:0007669"/>
    <property type="project" value="UniProtKB-SubCell"/>
</dbReference>
<evidence type="ECO:0000256" key="4">
    <source>
        <dbReference type="ARBA" id="ARBA00022525"/>
    </source>
</evidence>
<evidence type="ECO:0000256" key="6">
    <source>
        <dbReference type="ARBA" id="ARBA00022801"/>
    </source>
</evidence>
<evidence type="ECO:0000256" key="7">
    <source>
        <dbReference type="PIRSR" id="PIRSR615527-1"/>
    </source>
</evidence>
<feature type="region of interest" description="Disordered" evidence="9">
    <location>
        <begin position="322"/>
        <end position="364"/>
    </location>
</feature>
<dbReference type="InterPro" id="IPR011697">
    <property type="entry name" value="Peptidase_C26"/>
</dbReference>
<evidence type="ECO:0000256" key="8">
    <source>
        <dbReference type="PROSITE-ProRule" id="PRU00607"/>
    </source>
</evidence>
<dbReference type="GO" id="GO:0034722">
    <property type="term" value="F:gamma-glutamyl-peptidase activity"/>
    <property type="evidence" value="ECO:0007669"/>
    <property type="project" value="UniProtKB-EC"/>
</dbReference>
<dbReference type="Pfam" id="PF07722">
    <property type="entry name" value="Peptidase_C26"/>
    <property type="match status" value="1"/>
</dbReference>
<feature type="active site" description="Nucleophile" evidence="7">
    <location>
        <position position="276"/>
    </location>
</feature>
<proteinExistence type="inferred from homology"/>
<dbReference type="SMR" id="A0A086JLQ7"/>
<dbReference type="InterPro" id="IPR029062">
    <property type="entry name" value="Class_I_gatase-like"/>
</dbReference>
<dbReference type="PROSITE" id="PS51275">
    <property type="entry name" value="PEPTIDASE_C26_GGH"/>
    <property type="match status" value="1"/>
</dbReference>
<comment type="similarity">
    <text evidence="2">Belongs to the peptidase C26 family.</text>
</comment>
<keyword evidence="4" id="KW-0964">Secreted</keyword>
<comment type="caution">
    <text evidence="8">Lacks conserved residue(s) required for the propagation of feature annotation.</text>
</comment>
<dbReference type="OrthoDB" id="64220at2759"/>
<feature type="region of interest" description="Disordered" evidence="9">
    <location>
        <begin position="431"/>
        <end position="466"/>
    </location>
</feature>
<dbReference type="VEuPathDB" id="ToxoDB:TGDOM2_243350"/>
<evidence type="ECO:0000256" key="9">
    <source>
        <dbReference type="SAM" id="MobiDB-lite"/>
    </source>
</evidence>
<organism evidence="10 11">
    <name type="scientific">Toxoplasma gondii GAB2-2007-GAL-DOM2</name>
    <dbReference type="NCBI Taxonomy" id="1130820"/>
    <lineage>
        <taxon>Eukaryota</taxon>
        <taxon>Sar</taxon>
        <taxon>Alveolata</taxon>
        <taxon>Apicomplexa</taxon>
        <taxon>Conoidasida</taxon>
        <taxon>Coccidia</taxon>
        <taxon>Eucoccidiorida</taxon>
        <taxon>Eimeriorina</taxon>
        <taxon>Sarcocystidae</taxon>
        <taxon>Toxoplasma</taxon>
    </lineage>
</organism>
<sequence>MTAFSGFHLNPLNSRRWHVSKLPFCHHRVSRLPRCMESLFRMRLRVSLLCLTGMQFLILYTPTPYALLLSEATEGTPSLLREGEGRAGEQPKDLSGGEFDSVLSGDQTSRAERNLNIRAAGLSEEDAKRVCARSEDLPACVRQQIAEPVLGQIHRQRSAVIGVLAQGPVLPFVTGPREPFPHDAGRLPEDGGPSYIAASYAKFIEASGSKAVPVPAFASEEEYREVFDSLDGLILPGGEAAIDKASAAYYRATRLFLQWAKEANDAGRYFPVFGICLGFEAMMIWGSEGRFDYFSVDDYRNLDRARPLKLLPGALQSRLFGGPGFPSEKEAHPPAMASKSKYSRGDKDNSSLQDEGPAIIVDRTPRLDAAASEGKMERATGNTQAPTRRLLFLQRGRNEREFLGARRGTFEGGRNLNSVSGGTFRVKLGGKSSIPSSFSSRESAKGADTTGKEPTRPTVEGLQRGERREAFVQNLVGQQAWATSRSAGRFSPLFGQESGTSGNVDFSTPRSGNSIIPVLPPDAAKSPREMYSSDVPLSAGERTTRDGIDDDDTLEEVTKPKSVAMLLQSQPASYFHHHRRMTRVEFERDPHLSRTFQLVATALVGDGTNRDESDEIVAIVEAKEYPFYGFQSHPEKPLFEHCPFAQVPHDMVSRLTSLYIAAFLGSEANKSNRPVERYEKEWRHLFERYPVYSTSSPDRAYLFEQVYIFPGTQAGLRDSEEKQEDEMGSVRMVATM</sequence>
<feature type="region of interest" description="Disordered" evidence="9">
    <location>
        <begin position="78"/>
        <end position="107"/>
    </location>
</feature>
<name>A0A086JLQ7_TOXGO</name>
<evidence type="ECO:0000256" key="1">
    <source>
        <dbReference type="ARBA" id="ARBA00004239"/>
    </source>
</evidence>
<accession>A0A086JLQ7</accession>
<keyword evidence="5" id="KW-0732">Signal</keyword>